<sequence>MKFYPKNNAFFLCYNQREEEFSSLGVTASAVTRCSLICLYSIYLCQLNMQHILFIFHVLLCRNNSS</sequence>
<name>A0A0A9HKZ6_ARUDO</name>
<reference evidence="1" key="2">
    <citation type="journal article" date="2015" name="Data Brief">
        <title>Shoot transcriptome of the giant reed, Arundo donax.</title>
        <authorList>
            <person name="Barrero R.A."/>
            <person name="Guerrero F.D."/>
            <person name="Moolhuijzen P."/>
            <person name="Goolsby J.A."/>
            <person name="Tidwell J."/>
            <person name="Bellgard S.E."/>
            <person name="Bellgard M.I."/>
        </authorList>
    </citation>
    <scope>NUCLEOTIDE SEQUENCE</scope>
    <source>
        <tissue evidence="1">Shoot tissue taken approximately 20 cm above the soil surface</tissue>
    </source>
</reference>
<proteinExistence type="predicted"/>
<organism evidence="1">
    <name type="scientific">Arundo donax</name>
    <name type="common">Giant reed</name>
    <name type="synonym">Donax arundinaceus</name>
    <dbReference type="NCBI Taxonomy" id="35708"/>
    <lineage>
        <taxon>Eukaryota</taxon>
        <taxon>Viridiplantae</taxon>
        <taxon>Streptophyta</taxon>
        <taxon>Embryophyta</taxon>
        <taxon>Tracheophyta</taxon>
        <taxon>Spermatophyta</taxon>
        <taxon>Magnoliopsida</taxon>
        <taxon>Liliopsida</taxon>
        <taxon>Poales</taxon>
        <taxon>Poaceae</taxon>
        <taxon>PACMAD clade</taxon>
        <taxon>Arundinoideae</taxon>
        <taxon>Arundineae</taxon>
        <taxon>Arundo</taxon>
    </lineage>
</organism>
<accession>A0A0A9HKZ6</accession>
<evidence type="ECO:0000313" key="1">
    <source>
        <dbReference type="EMBL" id="JAE37840.1"/>
    </source>
</evidence>
<dbReference type="AlphaFoldDB" id="A0A0A9HKZ6"/>
<reference evidence="1" key="1">
    <citation type="submission" date="2014-09" db="EMBL/GenBank/DDBJ databases">
        <authorList>
            <person name="Magalhaes I.L.F."/>
            <person name="Oliveira U."/>
            <person name="Santos F.R."/>
            <person name="Vidigal T.H.D.A."/>
            <person name="Brescovit A.D."/>
            <person name="Santos A.J."/>
        </authorList>
    </citation>
    <scope>NUCLEOTIDE SEQUENCE</scope>
    <source>
        <tissue evidence="1">Shoot tissue taken approximately 20 cm above the soil surface</tissue>
    </source>
</reference>
<protein>
    <submittedName>
        <fullName evidence="1">Uncharacterized protein</fullName>
    </submittedName>
</protein>
<dbReference type="EMBL" id="GBRH01160056">
    <property type="protein sequence ID" value="JAE37840.1"/>
    <property type="molecule type" value="Transcribed_RNA"/>
</dbReference>